<name>A0A804KC38_MUSAM</name>
<proteinExistence type="predicted"/>
<dbReference type="Proteomes" id="UP000012960">
    <property type="component" value="Unplaced"/>
</dbReference>
<dbReference type="EnsemblPlants" id="Ma08_t29350.1">
    <property type="protein sequence ID" value="Ma08_p29350.1"/>
    <property type="gene ID" value="Ma08_g29350"/>
</dbReference>
<sequence length="74" mass="8447">MPKRSAGVRPTQPSPLSPSLRCLQILDAREAYIGFSRSSLQCQYTIINKANSRGSNHWKEILSTTRNLMFDLFF</sequence>
<evidence type="ECO:0000313" key="2">
    <source>
        <dbReference type="EnsemblPlants" id="Ma08_p29350.1"/>
    </source>
</evidence>
<dbReference type="EMBL" id="HG996472">
    <property type="protein sequence ID" value="CAG1833092.1"/>
    <property type="molecule type" value="Genomic_DNA"/>
</dbReference>
<reference evidence="1" key="1">
    <citation type="submission" date="2021-03" db="EMBL/GenBank/DDBJ databases">
        <authorList>
            <consortium name="Genoscope - CEA"/>
            <person name="William W."/>
        </authorList>
    </citation>
    <scope>NUCLEOTIDE SEQUENCE</scope>
    <source>
        <strain evidence="1">Doubled-haploid Pahang</strain>
    </source>
</reference>
<keyword evidence="3" id="KW-1185">Reference proteome</keyword>
<reference evidence="2" key="2">
    <citation type="submission" date="2021-05" db="UniProtKB">
        <authorList>
            <consortium name="EnsemblPlants"/>
        </authorList>
    </citation>
    <scope>IDENTIFICATION</scope>
    <source>
        <strain evidence="2">subsp. malaccensis</strain>
    </source>
</reference>
<dbReference type="AlphaFoldDB" id="A0A804KC38"/>
<accession>A0A804KC38</accession>
<evidence type="ECO:0000313" key="1">
    <source>
        <dbReference type="EMBL" id="CAG1833092.1"/>
    </source>
</evidence>
<dbReference type="InParanoid" id="A0A804KC38"/>
<evidence type="ECO:0000313" key="3">
    <source>
        <dbReference type="Proteomes" id="UP000012960"/>
    </source>
</evidence>
<gene>
    <name evidence="1" type="ORF">GSMUA_90120.1</name>
</gene>
<dbReference type="Gramene" id="Ma08_t29350.1">
    <property type="protein sequence ID" value="Ma08_p29350.1"/>
    <property type="gene ID" value="Ma08_g29350"/>
</dbReference>
<protein>
    <submittedName>
        <fullName evidence="1">(wild Malaysian banana) hypothetical protein</fullName>
    </submittedName>
</protein>
<organism evidence="2 3">
    <name type="scientific">Musa acuminata subsp. malaccensis</name>
    <name type="common">Wild banana</name>
    <name type="synonym">Musa malaccensis</name>
    <dbReference type="NCBI Taxonomy" id="214687"/>
    <lineage>
        <taxon>Eukaryota</taxon>
        <taxon>Viridiplantae</taxon>
        <taxon>Streptophyta</taxon>
        <taxon>Embryophyta</taxon>
        <taxon>Tracheophyta</taxon>
        <taxon>Spermatophyta</taxon>
        <taxon>Magnoliopsida</taxon>
        <taxon>Liliopsida</taxon>
        <taxon>Zingiberales</taxon>
        <taxon>Musaceae</taxon>
        <taxon>Musa</taxon>
    </lineage>
</organism>